<keyword evidence="4" id="KW-0808">Transferase</keyword>
<dbReference type="CDD" id="cd00082">
    <property type="entry name" value="HisKA"/>
    <property type="match status" value="1"/>
</dbReference>
<dbReference type="InterPro" id="IPR036097">
    <property type="entry name" value="HisK_dim/P_sf"/>
</dbReference>
<dbReference type="PANTHER" id="PTHR43304:SF1">
    <property type="entry name" value="PAC DOMAIN-CONTAINING PROTEIN"/>
    <property type="match status" value="1"/>
</dbReference>
<dbReference type="PANTHER" id="PTHR43304">
    <property type="entry name" value="PHYTOCHROME-LIKE PROTEIN CPH1"/>
    <property type="match status" value="1"/>
</dbReference>
<dbReference type="Pfam" id="PF00512">
    <property type="entry name" value="HisKA"/>
    <property type="match status" value="1"/>
</dbReference>
<organism evidence="8 9">
    <name type="scientific">Mesonia algae</name>
    <dbReference type="NCBI Taxonomy" id="213248"/>
    <lineage>
        <taxon>Bacteria</taxon>
        <taxon>Pseudomonadati</taxon>
        <taxon>Bacteroidota</taxon>
        <taxon>Flavobacteriia</taxon>
        <taxon>Flavobacteriales</taxon>
        <taxon>Flavobacteriaceae</taxon>
        <taxon>Mesonia</taxon>
    </lineage>
</organism>
<comment type="catalytic activity">
    <reaction evidence="1">
        <text>ATP + protein L-histidine = ADP + protein N-phospho-L-histidine.</text>
        <dbReference type="EC" id="2.7.13.3"/>
    </reaction>
</comment>
<dbReference type="NCBIfam" id="TIGR00229">
    <property type="entry name" value="sensory_box"/>
    <property type="match status" value="1"/>
</dbReference>
<dbReference type="InterPro" id="IPR036890">
    <property type="entry name" value="HATPase_C_sf"/>
</dbReference>
<dbReference type="InterPro" id="IPR003594">
    <property type="entry name" value="HATPase_dom"/>
</dbReference>
<evidence type="ECO:0000256" key="2">
    <source>
        <dbReference type="ARBA" id="ARBA00012438"/>
    </source>
</evidence>
<accession>A0A2W7IUM2</accession>
<dbReference type="Pfam" id="PF08447">
    <property type="entry name" value="PAS_3"/>
    <property type="match status" value="1"/>
</dbReference>
<dbReference type="Gene3D" id="3.30.565.10">
    <property type="entry name" value="Histidine kinase-like ATPase, C-terminal domain"/>
    <property type="match status" value="1"/>
</dbReference>
<dbReference type="Gene3D" id="3.30.450.20">
    <property type="entry name" value="PAS domain"/>
    <property type="match status" value="1"/>
</dbReference>
<name>A0A2W7IUM2_9FLAO</name>
<dbReference type="InterPro" id="IPR013655">
    <property type="entry name" value="PAS_fold_3"/>
</dbReference>
<evidence type="ECO:0000256" key="3">
    <source>
        <dbReference type="ARBA" id="ARBA00022553"/>
    </source>
</evidence>
<reference evidence="8 9" key="1">
    <citation type="submission" date="2018-06" db="EMBL/GenBank/DDBJ databases">
        <title>Genomic Encyclopedia of Archaeal and Bacterial Type Strains, Phase II (KMG-II): from individual species to whole genera.</title>
        <authorList>
            <person name="Goeker M."/>
        </authorList>
    </citation>
    <scope>NUCLEOTIDE SEQUENCE [LARGE SCALE GENOMIC DNA]</scope>
    <source>
        <strain evidence="8 9">DSM 15361</strain>
    </source>
</reference>
<dbReference type="PROSITE" id="PS50112">
    <property type="entry name" value="PAS"/>
    <property type="match status" value="1"/>
</dbReference>
<keyword evidence="3" id="KW-0597">Phosphoprotein</keyword>
<sequence length="359" mass="41227">MIRNTTQEIYNLERFFSLSPDIICVAGFDGYFKKINPALSNLLGYSEEELLEKPIQYFIHKEDILPTTISLQSLLNNTPLVNFQNRYITKSGETVWLSWSSILEDRENVVYAIAKNITHLKTVENERNNLLKNLTSLNSSLKKFSYMVSHDLRSPVSNIISIFELLDLSQVNDQDTRENIEYINEANLEIKKTLNKYVDVIKSNKNINTDVEFLNIARVFSKVKNSIEELSKNTNAKFDVDFTELPYINFNKLYLQSIFLNLITNSLKFNNPKNPLIITIKSKLNNDIPQLIFSDNGRGFDENTIGKNIFKLKNSHESSEESKGIGLYLVKSYMDCFNGEIQVSSKLNVGTTFTLTFST</sequence>
<dbReference type="SMART" id="SM00388">
    <property type="entry name" value="HisKA"/>
    <property type="match status" value="1"/>
</dbReference>
<dbReference type="InterPro" id="IPR003661">
    <property type="entry name" value="HisK_dim/P_dom"/>
</dbReference>
<evidence type="ECO:0000313" key="9">
    <source>
        <dbReference type="Proteomes" id="UP000249542"/>
    </source>
</evidence>
<evidence type="ECO:0000256" key="5">
    <source>
        <dbReference type="ARBA" id="ARBA00022777"/>
    </source>
</evidence>
<dbReference type="InterPro" id="IPR005467">
    <property type="entry name" value="His_kinase_dom"/>
</dbReference>
<evidence type="ECO:0000259" key="7">
    <source>
        <dbReference type="PROSITE" id="PS50112"/>
    </source>
</evidence>
<evidence type="ECO:0000313" key="8">
    <source>
        <dbReference type="EMBL" id="PZW42373.1"/>
    </source>
</evidence>
<dbReference type="SUPFAM" id="SSF55874">
    <property type="entry name" value="ATPase domain of HSP90 chaperone/DNA topoisomerase II/histidine kinase"/>
    <property type="match status" value="1"/>
</dbReference>
<protein>
    <recommendedName>
        <fullName evidence="2">histidine kinase</fullName>
        <ecNumber evidence="2">2.7.13.3</ecNumber>
    </recommendedName>
</protein>
<evidence type="ECO:0000259" key="6">
    <source>
        <dbReference type="PROSITE" id="PS50109"/>
    </source>
</evidence>
<keyword evidence="9" id="KW-1185">Reference proteome</keyword>
<gene>
    <name evidence="8" type="ORF">LX95_00683</name>
</gene>
<dbReference type="CDD" id="cd00130">
    <property type="entry name" value="PAS"/>
    <property type="match status" value="1"/>
</dbReference>
<dbReference type="Proteomes" id="UP000249542">
    <property type="component" value="Unassembled WGS sequence"/>
</dbReference>
<evidence type="ECO:0000256" key="4">
    <source>
        <dbReference type="ARBA" id="ARBA00022679"/>
    </source>
</evidence>
<proteinExistence type="predicted"/>
<dbReference type="RefSeq" id="WP_111540035.1">
    <property type="nucleotide sequence ID" value="NZ_QKYV01000002.1"/>
</dbReference>
<dbReference type="InterPro" id="IPR035965">
    <property type="entry name" value="PAS-like_dom_sf"/>
</dbReference>
<dbReference type="SUPFAM" id="SSF55785">
    <property type="entry name" value="PYP-like sensor domain (PAS domain)"/>
    <property type="match status" value="1"/>
</dbReference>
<dbReference type="AlphaFoldDB" id="A0A2W7IUM2"/>
<dbReference type="SMART" id="SM00387">
    <property type="entry name" value="HATPase_c"/>
    <property type="match status" value="1"/>
</dbReference>
<dbReference type="GO" id="GO:0000155">
    <property type="term" value="F:phosphorelay sensor kinase activity"/>
    <property type="evidence" value="ECO:0007669"/>
    <property type="project" value="InterPro"/>
</dbReference>
<dbReference type="EC" id="2.7.13.3" evidence="2"/>
<feature type="domain" description="Histidine kinase" evidence="6">
    <location>
        <begin position="147"/>
        <end position="359"/>
    </location>
</feature>
<dbReference type="Pfam" id="PF02518">
    <property type="entry name" value="HATPase_c"/>
    <property type="match status" value="1"/>
</dbReference>
<dbReference type="SMART" id="SM00091">
    <property type="entry name" value="PAS"/>
    <property type="match status" value="1"/>
</dbReference>
<dbReference type="InterPro" id="IPR000014">
    <property type="entry name" value="PAS"/>
</dbReference>
<dbReference type="InterPro" id="IPR052162">
    <property type="entry name" value="Sensor_kinase/Photoreceptor"/>
</dbReference>
<dbReference type="EMBL" id="QKYV01000002">
    <property type="protein sequence ID" value="PZW42373.1"/>
    <property type="molecule type" value="Genomic_DNA"/>
</dbReference>
<feature type="domain" description="PAS" evidence="7">
    <location>
        <begin position="8"/>
        <end position="78"/>
    </location>
</feature>
<dbReference type="SUPFAM" id="SSF47384">
    <property type="entry name" value="Homodimeric domain of signal transducing histidine kinase"/>
    <property type="match status" value="1"/>
</dbReference>
<comment type="caution">
    <text evidence="8">The sequence shown here is derived from an EMBL/GenBank/DDBJ whole genome shotgun (WGS) entry which is preliminary data.</text>
</comment>
<evidence type="ECO:0000256" key="1">
    <source>
        <dbReference type="ARBA" id="ARBA00000085"/>
    </source>
</evidence>
<keyword evidence="5" id="KW-0418">Kinase</keyword>
<dbReference type="PROSITE" id="PS50109">
    <property type="entry name" value="HIS_KIN"/>
    <property type="match status" value="1"/>
</dbReference>
<dbReference type="Gene3D" id="1.10.287.130">
    <property type="match status" value="1"/>
</dbReference>